<name>A0A7S0GF20_9STRA</name>
<keyword evidence="1" id="KW-0175">Coiled coil</keyword>
<evidence type="ECO:0000313" key="2">
    <source>
        <dbReference type="EMBL" id="CAD8412968.1"/>
    </source>
</evidence>
<organism evidence="2">
    <name type="scientific">Proboscia inermis</name>
    <dbReference type="NCBI Taxonomy" id="420281"/>
    <lineage>
        <taxon>Eukaryota</taxon>
        <taxon>Sar</taxon>
        <taxon>Stramenopiles</taxon>
        <taxon>Ochrophyta</taxon>
        <taxon>Bacillariophyta</taxon>
        <taxon>Coscinodiscophyceae</taxon>
        <taxon>Rhizosoleniophycidae</taxon>
        <taxon>Rhizosoleniales</taxon>
        <taxon>Rhizosoleniaceae</taxon>
        <taxon>Proboscia</taxon>
    </lineage>
</organism>
<proteinExistence type="predicted"/>
<reference evidence="2" key="1">
    <citation type="submission" date="2021-01" db="EMBL/GenBank/DDBJ databases">
        <authorList>
            <person name="Corre E."/>
            <person name="Pelletier E."/>
            <person name="Niang G."/>
            <person name="Scheremetjew M."/>
            <person name="Finn R."/>
            <person name="Kale V."/>
            <person name="Holt S."/>
            <person name="Cochrane G."/>
            <person name="Meng A."/>
            <person name="Brown T."/>
            <person name="Cohen L."/>
        </authorList>
    </citation>
    <scope>NUCLEOTIDE SEQUENCE</scope>
    <source>
        <strain evidence="2">CCAP1064/1</strain>
    </source>
</reference>
<accession>A0A7S0GF20</accession>
<dbReference type="AlphaFoldDB" id="A0A7S0GF20"/>
<evidence type="ECO:0000256" key="1">
    <source>
        <dbReference type="SAM" id="Coils"/>
    </source>
</evidence>
<protein>
    <submittedName>
        <fullName evidence="2">Uncharacterized protein</fullName>
    </submittedName>
</protein>
<gene>
    <name evidence="2" type="ORF">PINE0816_LOCUS9097</name>
</gene>
<sequence>MIKSTCGEPITANDEFDLYMTQPIVGVVDYTPPKQYGSISPLYNEVLLSEELETTFTEPLNCARPFTFDVELRVGNETFDKDNLHIVCEGRKIGLVLDSTNLSVEIQHQIMGEEFHVEIGQIGSTSNSYLADRNGNVLESNVKFSKTFAAIDLRTASTVFDAEIAHSLEKEMFVVGQDSNRFNEMSITTLLQDMESRFGANSVYHVTNLRLKEYKNDGIGKFTATITIDPSPQPSLSPIPSKQSSLRIDHKKYRELFIEDKAQSENSGGTERNSIAFFYSLRDSCAAAKRRILRQDTNADIHGTSNDTIFFTSVHNMRIVPGHDDAKFLADTRKKPNILSKLLSTGIISEEDGENGIASSQAQVIQMINEGQEDKKKMAQMIKMIRQEQEEDKLAEKMIRKEQEEDKMAQMAQQNEVIKMIRKEQEEEKILRKEFSVIILVGAAVAIMTLVQLKKP</sequence>
<feature type="coiled-coil region" evidence="1">
    <location>
        <begin position="384"/>
        <end position="414"/>
    </location>
</feature>
<dbReference type="EMBL" id="HBEL01019229">
    <property type="protein sequence ID" value="CAD8412968.1"/>
    <property type="molecule type" value="Transcribed_RNA"/>
</dbReference>